<proteinExistence type="inferred from homology"/>
<name>A0ABZ2GLX8_9BURK</name>
<dbReference type="EMBL" id="CP142523">
    <property type="protein sequence ID" value="WWO46817.1"/>
    <property type="molecule type" value="Genomic_DNA"/>
</dbReference>
<evidence type="ECO:0000313" key="4">
    <source>
        <dbReference type="Proteomes" id="UP001373909"/>
    </source>
</evidence>
<sequence length="367" mass="41393">MTTKLAHRPFTPNYAVPPGDSLVELLDAVGLSQADLAERTGRPKKTINEIAKGKAAITPETALQLERVLGFPSSYWNTLEQNYRAALARIEERQRLSQHIGWLSNFPITEMVKRSWINARTDKVELVEELLKFFGVASPEAWNEVWMRGKEATAFRKSSTHDSTELSLTATWLRKGELNGREVKCEPFDATRFKAALIKVRDLTSHDDINSSLKTMTAACAAAGVAVVLVPEFPKLGICGATRWLSSDKALIQLSLHYKRADQLWFSFFHEAGHILLHGKRDIFIEQKKASENLQEIEANNFSSDFLIPPEQYHKFLAQRDFSLSTISNFAKSLNIAPGIVVGRLQHDKHIGYQVGTIFFVRIDWAK</sequence>
<evidence type="ECO:0000313" key="3">
    <source>
        <dbReference type="EMBL" id="WWO46817.1"/>
    </source>
</evidence>
<dbReference type="PROSITE" id="PS50943">
    <property type="entry name" value="HTH_CROC1"/>
    <property type="match status" value="1"/>
</dbReference>
<dbReference type="Pfam" id="PF01381">
    <property type="entry name" value="HTH_3"/>
    <property type="match status" value="1"/>
</dbReference>
<dbReference type="Pfam" id="PF06114">
    <property type="entry name" value="Peptidase_M78"/>
    <property type="match status" value="1"/>
</dbReference>
<evidence type="ECO:0000256" key="1">
    <source>
        <dbReference type="ARBA" id="ARBA00007227"/>
    </source>
</evidence>
<dbReference type="SMART" id="SM00530">
    <property type="entry name" value="HTH_XRE"/>
    <property type="match status" value="1"/>
</dbReference>
<dbReference type="PANTHER" id="PTHR43236">
    <property type="entry name" value="ANTITOXIN HIGA1"/>
    <property type="match status" value="1"/>
</dbReference>
<evidence type="ECO:0000259" key="2">
    <source>
        <dbReference type="PROSITE" id="PS50943"/>
    </source>
</evidence>
<comment type="similarity">
    <text evidence="1">Belongs to the short-chain fatty acyl-CoA assimilation regulator (ScfR) family.</text>
</comment>
<keyword evidence="4" id="KW-1185">Reference proteome</keyword>
<dbReference type="InterPro" id="IPR010982">
    <property type="entry name" value="Lambda_DNA-bd_dom_sf"/>
</dbReference>
<dbReference type="Gene3D" id="1.10.260.40">
    <property type="entry name" value="lambda repressor-like DNA-binding domains"/>
    <property type="match status" value="1"/>
</dbReference>
<dbReference type="PANTHER" id="PTHR43236:SF1">
    <property type="entry name" value="BLL7220 PROTEIN"/>
    <property type="match status" value="1"/>
</dbReference>
<dbReference type="InterPro" id="IPR052345">
    <property type="entry name" value="Rad_response_metalloprotease"/>
</dbReference>
<reference evidence="3 4" key="1">
    <citation type="submission" date="2024-01" db="EMBL/GenBank/DDBJ databases">
        <title>Draft genome sequences of nine bacterial species from freshwater ponds near Washington, DC.</title>
        <authorList>
            <person name="Pavloudi C."/>
            <person name="Oliver L."/>
            <person name="Slattery K."/>
            <person name="Lissner G."/>
            <person name="Saw J.H."/>
        </authorList>
    </citation>
    <scope>NUCLEOTIDE SEQUENCE [LARGE SCALE GENOMIC DNA]</scope>
    <source>
        <strain evidence="4">TB1-E2</strain>
    </source>
</reference>
<dbReference type="RefSeq" id="WP_338680272.1">
    <property type="nucleotide sequence ID" value="NZ_CP142523.1"/>
</dbReference>
<protein>
    <submittedName>
        <fullName evidence="3">Helix-turn-helix domain-containing protein</fullName>
    </submittedName>
</protein>
<dbReference type="SUPFAM" id="SSF47413">
    <property type="entry name" value="lambda repressor-like DNA-binding domains"/>
    <property type="match status" value="1"/>
</dbReference>
<gene>
    <name evidence="3" type="ORF">OPV09_01475</name>
</gene>
<accession>A0ABZ2GLX8</accession>
<feature type="domain" description="HTH cro/C1-type" evidence="2">
    <location>
        <begin position="22"/>
        <end position="76"/>
    </location>
</feature>
<dbReference type="Proteomes" id="UP001373909">
    <property type="component" value="Chromosome"/>
</dbReference>
<dbReference type="Gene3D" id="1.10.10.2910">
    <property type="match status" value="1"/>
</dbReference>
<organism evidence="3 4">
    <name type="scientific">Janthinobacterium aestuarii</name>
    <dbReference type="NCBI Taxonomy" id="2985511"/>
    <lineage>
        <taxon>Bacteria</taxon>
        <taxon>Pseudomonadati</taxon>
        <taxon>Pseudomonadota</taxon>
        <taxon>Betaproteobacteria</taxon>
        <taxon>Burkholderiales</taxon>
        <taxon>Oxalobacteraceae</taxon>
        <taxon>Janthinobacterium</taxon>
    </lineage>
</organism>
<dbReference type="InterPro" id="IPR001387">
    <property type="entry name" value="Cro/C1-type_HTH"/>
</dbReference>
<dbReference type="InterPro" id="IPR010359">
    <property type="entry name" value="IrrE_HExxH"/>
</dbReference>
<dbReference type="CDD" id="cd00093">
    <property type="entry name" value="HTH_XRE"/>
    <property type="match status" value="1"/>
</dbReference>